<keyword evidence="2" id="KW-1185">Reference proteome</keyword>
<comment type="caution">
    <text evidence="1">The sequence shown here is derived from an EMBL/GenBank/DDBJ whole genome shotgun (WGS) entry which is preliminary data.</text>
</comment>
<organism evidence="1 2">
    <name type="scientific">Diphasiastrum complanatum</name>
    <name type="common">Issler's clubmoss</name>
    <name type="synonym">Lycopodium complanatum</name>
    <dbReference type="NCBI Taxonomy" id="34168"/>
    <lineage>
        <taxon>Eukaryota</taxon>
        <taxon>Viridiplantae</taxon>
        <taxon>Streptophyta</taxon>
        <taxon>Embryophyta</taxon>
        <taxon>Tracheophyta</taxon>
        <taxon>Lycopodiopsida</taxon>
        <taxon>Lycopodiales</taxon>
        <taxon>Lycopodiaceae</taxon>
        <taxon>Lycopodioideae</taxon>
        <taxon>Diphasiastrum</taxon>
    </lineage>
</organism>
<reference evidence="2" key="1">
    <citation type="journal article" date="2024" name="Proc. Natl. Acad. Sci. U.S.A.">
        <title>Extraordinary preservation of gene collinearity over three hundred million years revealed in homosporous lycophytes.</title>
        <authorList>
            <person name="Li C."/>
            <person name="Wickell D."/>
            <person name="Kuo L.Y."/>
            <person name="Chen X."/>
            <person name="Nie B."/>
            <person name="Liao X."/>
            <person name="Peng D."/>
            <person name="Ji J."/>
            <person name="Jenkins J."/>
            <person name="Williams M."/>
            <person name="Shu S."/>
            <person name="Plott C."/>
            <person name="Barry K."/>
            <person name="Rajasekar S."/>
            <person name="Grimwood J."/>
            <person name="Han X."/>
            <person name="Sun S."/>
            <person name="Hou Z."/>
            <person name="He W."/>
            <person name="Dai G."/>
            <person name="Sun C."/>
            <person name="Schmutz J."/>
            <person name="Leebens-Mack J.H."/>
            <person name="Li F.W."/>
            <person name="Wang L."/>
        </authorList>
    </citation>
    <scope>NUCLEOTIDE SEQUENCE [LARGE SCALE GENOMIC DNA]</scope>
    <source>
        <strain evidence="2">cv. PW_Plant_1</strain>
    </source>
</reference>
<evidence type="ECO:0000313" key="2">
    <source>
        <dbReference type="Proteomes" id="UP001162992"/>
    </source>
</evidence>
<proteinExistence type="predicted"/>
<name>A0ACC2CMJ4_DIPCM</name>
<protein>
    <submittedName>
        <fullName evidence="1">Uncharacterized protein</fullName>
    </submittedName>
</protein>
<dbReference type="EMBL" id="CM055100">
    <property type="protein sequence ID" value="KAJ7543216.1"/>
    <property type="molecule type" value="Genomic_DNA"/>
</dbReference>
<gene>
    <name evidence="1" type="ORF">O6H91_09G029700</name>
</gene>
<dbReference type="Proteomes" id="UP001162992">
    <property type="component" value="Chromosome 9"/>
</dbReference>
<sequence>MHWHFSLQRFSFVVNNRSPILYIGTKASTMAEVATKASRLNSTSTVSSTISSDADQILVEEGLHTATAILNRPKKLNSITDHMVACLKKLYQKWEKEENVKAVILKGNGRAFCAGGDVARVCEMGKAGLHGPAAAFFNEEYQLNYLLATLKKPHIALIDGVVMGGGNGIAIHGMFRVVTEKTVFAMPETSLGLHPDVGASFFLSRLPSRFGEYLALTGERIDGAEMLACGLATHYVLSEDFSLLENDLHNLQTSSQDVVNNTLNKFSKVVSPHSKSFLFREEAINKVFSMETVEDILLALEAKKGVDSWYKSTFEKLKKASPMSLKITLRSGCRAILIDKDNSPKWNPAELEQVTPEMVECYFAELGEKENELKLPIHREISSPRSRF</sequence>
<evidence type="ECO:0000313" key="1">
    <source>
        <dbReference type="EMBL" id="KAJ7543216.1"/>
    </source>
</evidence>
<accession>A0ACC2CMJ4</accession>